<dbReference type="SUPFAM" id="SSF56925">
    <property type="entry name" value="OMPA-like"/>
    <property type="match status" value="1"/>
</dbReference>
<protein>
    <recommendedName>
        <fullName evidence="3">Outer membrane protein beta-barrel domain-containing protein</fullName>
    </recommendedName>
</protein>
<evidence type="ECO:0000256" key="2">
    <source>
        <dbReference type="SAM" id="SignalP"/>
    </source>
</evidence>
<evidence type="ECO:0000259" key="3">
    <source>
        <dbReference type="Pfam" id="PF13505"/>
    </source>
</evidence>
<dbReference type="EMBL" id="AP017372">
    <property type="protein sequence ID" value="BAU58256.1"/>
    <property type="molecule type" value="Genomic_DNA"/>
</dbReference>
<dbReference type="InterPro" id="IPR011250">
    <property type="entry name" value="OMP/PagP_B-barrel"/>
</dbReference>
<dbReference type="KEGG" id="hhk:HH1059_15490"/>
<sequence>MRCTRLKFIVIGSALAMSTPVSSFQIVHEVYIGVGAMPWNYEGERDETSATGGRLIAGTLLTDRFGIEAHFGMYGEDKVSLPAKVRIELDSLDGVFLRLNQPLFEYFNVYTLAGFSSVQMIVSPEEAGAEEDAPTASGFSLGAGAEINLGDHYAVGIDYVRYLDEPDFMFQAVTSSLKWRF</sequence>
<proteinExistence type="predicted"/>
<evidence type="ECO:0000256" key="1">
    <source>
        <dbReference type="ARBA" id="ARBA00022729"/>
    </source>
</evidence>
<feature type="chain" id="PRO_5007142903" description="Outer membrane protein beta-barrel domain-containing protein" evidence="2">
    <location>
        <begin position="24"/>
        <end position="181"/>
    </location>
</feature>
<evidence type="ECO:0000313" key="4">
    <source>
        <dbReference type="EMBL" id="BAU58256.1"/>
    </source>
</evidence>
<accession>A0A110B5G0</accession>
<dbReference type="InterPro" id="IPR027385">
    <property type="entry name" value="Beta-barrel_OMP"/>
</dbReference>
<keyword evidence="1 2" id="KW-0732">Signal</keyword>
<dbReference type="Gene3D" id="2.40.160.20">
    <property type="match status" value="1"/>
</dbReference>
<keyword evidence="5" id="KW-1185">Reference proteome</keyword>
<feature type="domain" description="Outer membrane protein beta-barrel" evidence="3">
    <location>
        <begin position="14"/>
        <end position="181"/>
    </location>
</feature>
<reference evidence="4" key="1">
    <citation type="submission" date="2016-02" db="EMBL/GenBank/DDBJ databases">
        <title>Halorhodospira halochloris DSM-1059 complete genome, version 2.</title>
        <authorList>
            <person name="Tsukatani Y."/>
        </authorList>
    </citation>
    <scope>NUCLEOTIDE SEQUENCE</scope>
    <source>
        <strain evidence="4">DSM 1059</strain>
    </source>
</reference>
<dbReference type="Pfam" id="PF13505">
    <property type="entry name" value="OMP_b-brl"/>
    <property type="match status" value="1"/>
</dbReference>
<name>A0A110B5G0_HALHR</name>
<organism evidence="4 5">
    <name type="scientific">Halorhodospira halochloris</name>
    <name type="common">Ectothiorhodospira halochloris</name>
    <dbReference type="NCBI Taxonomy" id="1052"/>
    <lineage>
        <taxon>Bacteria</taxon>
        <taxon>Pseudomonadati</taxon>
        <taxon>Pseudomonadota</taxon>
        <taxon>Gammaproteobacteria</taxon>
        <taxon>Chromatiales</taxon>
        <taxon>Ectothiorhodospiraceae</taxon>
        <taxon>Halorhodospira</taxon>
    </lineage>
</organism>
<dbReference type="AlphaFoldDB" id="A0A110B5G0"/>
<dbReference type="OrthoDB" id="6115907at2"/>
<gene>
    <name evidence="4" type="ORF">HH1059_15490</name>
</gene>
<dbReference type="RefSeq" id="WP_096409647.1">
    <property type="nucleotide sequence ID" value="NZ_AP017372.2"/>
</dbReference>
<feature type="signal peptide" evidence="2">
    <location>
        <begin position="1"/>
        <end position="23"/>
    </location>
</feature>
<dbReference type="Proteomes" id="UP000218890">
    <property type="component" value="Chromosome"/>
</dbReference>
<evidence type="ECO:0000313" key="5">
    <source>
        <dbReference type="Proteomes" id="UP000218890"/>
    </source>
</evidence>